<dbReference type="Pfam" id="PF09588">
    <property type="entry name" value="YqaJ"/>
    <property type="match status" value="1"/>
</dbReference>
<evidence type="ECO:0000256" key="1">
    <source>
        <dbReference type="PROSITE-ProRule" id="PRU00325"/>
    </source>
</evidence>
<sequence>MVLSEVRCKTWFRKDFRFPDIYHYLVGKDGYDEDCLRSYKSLEGFRLFVDGHVEDLNYHDLSDDETGKKDGYCYFQFKVKPTERSKTEDGKDFYWGFIVLQYTGSIYSAYCACKGGADGACRHTAAALFDLEATIRRNDSETCTSVSCFWKLLLHCVALQFITKPPVQAVSEEELLDQITSADIDYEEIVEYAEVYSLKELADIFVAQNNFESLENPTYEHCSSFLEFLHHFEFATEVIFQKTLSQSTSNSEFWFSQRAGRIAASNFYKVCDMKETTNSKNTAKLLMNYCPLSEDSTPYQLSWGHEKEVAAIKEYLKKHRTKHRGLEVFRSGLIVDKQYPYLGASPDRIQVCKCCPKTLLEVKSIFSKRNLQPHVAEAHCLDVVAGKYYVKKETSWNYQMQGQLALARLEQCNLIIYTLKGILVTC</sequence>
<dbReference type="PROSITE" id="PS50966">
    <property type="entry name" value="ZF_SWIM"/>
    <property type="match status" value="1"/>
</dbReference>
<comment type="caution">
    <text evidence="3">The sequence shown here is derived from an EMBL/GenBank/DDBJ whole genome shotgun (WGS) entry which is preliminary data.</text>
</comment>
<dbReference type="InterPro" id="IPR011604">
    <property type="entry name" value="PDDEXK-like_dom_sf"/>
</dbReference>
<evidence type="ECO:0000313" key="4">
    <source>
        <dbReference type="Proteomes" id="UP000225706"/>
    </source>
</evidence>
<dbReference type="InterPro" id="IPR019080">
    <property type="entry name" value="YqaJ_viral_recombinase"/>
</dbReference>
<dbReference type="InterPro" id="IPR011335">
    <property type="entry name" value="Restrct_endonuc-II-like"/>
</dbReference>
<name>A0A2B4RDI2_STYPI</name>
<feature type="domain" description="SWIM-type" evidence="2">
    <location>
        <begin position="102"/>
        <end position="132"/>
    </location>
</feature>
<dbReference type="PANTHER" id="PTHR47526:SF4">
    <property type="entry name" value="SWIM-TYPE DOMAIN-CONTAINING PROTEIN"/>
    <property type="match status" value="1"/>
</dbReference>
<reference evidence="4" key="1">
    <citation type="journal article" date="2017" name="bioRxiv">
        <title>Comparative analysis of the genomes of Stylophora pistillata and Acropora digitifera provides evidence for extensive differences between species of corals.</title>
        <authorList>
            <person name="Voolstra C.R."/>
            <person name="Li Y."/>
            <person name="Liew Y.J."/>
            <person name="Baumgarten S."/>
            <person name="Zoccola D."/>
            <person name="Flot J.-F."/>
            <person name="Tambutte S."/>
            <person name="Allemand D."/>
            <person name="Aranda M."/>
        </authorList>
    </citation>
    <scope>NUCLEOTIDE SEQUENCE [LARGE SCALE GENOMIC DNA]</scope>
</reference>
<dbReference type="PANTHER" id="PTHR47526">
    <property type="entry name" value="ATP-DEPENDENT DNA HELICASE"/>
    <property type="match status" value="1"/>
</dbReference>
<dbReference type="Proteomes" id="UP000225706">
    <property type="component" value="Unassembled WGS sequence"/>
</dbReference>
<dbReference type="OrthoDB" id="5976843at2759"/>
<gene>
    <name evidence="3" type="ORF">AWC38_SpisGene21535</name>
</gene>
<dbReference type="CDD" id="cd22343">
    <property type="entry name" value="PDDEXK_lambda_exonuclease-like"/>
    <property type="match status" value="1"/>
</dbReference>
<evidence type="ECO:0000313" key="3">
    <source>
        <dbReference type="EMBL" id="PFX14312.1"/>
    </source>
</evidence>
<dbReference type="GO" id="GO:0006281">
    <property type="term" value="P:DNA repair"/>
    <property type="evidence" value="ECO:0007669"/>
    <property type="project" value="UniProtKB-ARBA"/>
</dbReference>
<dbReference type="GO" id="GO:0008270">
    <property type="term" value="F:zinc ion binding"/>
    <property type="evidence" value="ECO:0007669"/>
    <property type="project" value="UniProtKB-KW"/>
</dbReference>
<dbReference type="AlphaFoldDB" id="A0A2B4RDI2"/>
<keyword evidence="1" id="KW-0479">Metal-binding</keyword>
<dbReference type="SUPFAM" id="SSF52980">
    <property type="entry name" value="Restriction endonuclease-like"/>
    <property type="match status" value="1"/>
</dbReference>
<dbReference type="InterPro" id="IPR007527">
    <property type="entry name" value="Znf_SWIM"/>
</dbReference>
<evidence type="ECO:0000259" key="2">
    <source>
        <dbReference type="PROSITE" id="PS50966"/>
    </source>
</evidence>
<protein>
    <recommendedName>
        <fullName evidence="2">SWIM-type domain-containing protein</fullName>
    </recommendedName>
</protein>
<organism evidence="3 4">
    <name type="scientific">Stylophora pistillata</name>
    <name type="common">Smooth cauliflower coral</name>
    <dbReference type="NCBI Taxonomy" id="50429"/>
    <lineage>
        <taxon>Eukaryota</taxon>
        <taxon>Metazoa</taxon>
        <taxon>Cnidaria</taxon>
        <taxon>Anthozoa</taxon>
        <taxon>Hexacorallia</taxon>
        <taxon>Scleractinia</taxon>
        <taxon>Astrocoeniina</taxon>
        <taxon>Pocilloporidae</taxon>
        <taxon>Stylophora</taxon>
    </lineage>
</organism>
<accession>A0A2B4RDI2</accession>
<keyword evidence="1" id="KW-0862">Zinc</keyword>
<keyword evidence="4" id="KW-1185">Reference proteome</keyword>
<dbReference type="Gene3D" id="3.90.320.10">
    <property type="match status" value="1"/>
</dbReference>
<keyword evidence="1" id="KW-0863">Zinc-finger</keyword>
<proteinExistence type="predicted"/>
<dbReference type="STRING" id="50429.A0A2B4RDI2"/>
<dbReference type="EMBL" id="LSMT01000800">
    <property type="protein sequence ID" value="PFX14312.1"/>
    <property type="molecule type" value="Genomic_DNA"/>
</dbReference>